<dbReference type="Gene3D" id="1.10.30.50">
    <property type="match status" value="1"/>
</dbReference>
<keyword evidence="3" id="KW-1185">Reference proteome</keyword>
<sequence>MKNWYKEDTYKSYKSRCDFVKPGNKDKLYIYQRDLKRCFYCGKKLKFHQITLDHYFPVSKGGTNDVFNLVTCCKKCNKLKADFLPEDYEAVILKLFLTAVIDDKIIGKGLNIDNKKLKKELLNVNRIECITDRFIFQSNSMRFYIKDNYVTKVVYLGG</sequence>
<dbReference type="PANTHER" id="PTHR33877:SF2">
    <property type="entry name" value="OS07G0170200 PROTEIN"/>
    <property type="match status" value="1"/>
</dbReference>
<dbReference type="EMBL" id="FQXO01000063">
    <property type="protein sequence ID" value="SHH75752.1"/>
    <property type="molecule type" value="Genomic_DNA"/>
</dbReference>
<keyword evidence="2" id="KW-0255">Endonuclease</keyword>
<dbReference type="CDD" id="cd00085">
    <property type="entry name" value="HNHc"/>
    <property type="match status" value="1"/>
</dbReference>
<accession>A0A1M5VKE9</accession>
<organism evidence="2 3">
    <name type="scientific">Caloranaerobacter azorensis DSM 13643</name>
    <dbReference type="NCBI Taxonomy" id="1121264"/>
    <lineage>
        <taxon>Bacteria</taxon>
        <taxon>Bacillati</taxon>
        <taxon>Bacillota</taxon>
        <taxon>Tissierellia</taxon>
        <taxon>Tissierellales</taxon>
        <taxon>Thermohalobacteraceae</taxon>
        <taxon>Caloranaerobacter</taxon>
    </lineage>
</organism>
<evidence type="ECO:0000259" key="1">
    <source>
        <dbReference type="SMART" id="SM00507"/>
    </source>
</evidence>
<evidence type="ECO:0000313" key="3">
    <source>
        <dbReference type="Proteomes" id="UP000183967"/>
    </source>
</evidence>
<feature type="domain" description="HNH nuclease" evidence="1">
    <location>
        <begin position="25"/>
        <end position="78"/>
    </location>
</feature>
<gene>
    <name evidence="2" type="ORF">SAMN02745135_01984</name>
</gene>
<name>A0A1M5VKE9_9FIRM</name>
<reference evidence="3" key="1">
    <citation type="submission" date="2016-11" db="EMBL/GenBank/DDBJ databases">
        <authorList>
            <person name="Varghese N."/>
            <person name="Submissions S."/>
        </authorList>
    </citation>
    <scope>NUCLEOTIDE SEQUENCE [LARGE SCALE GENOMIC DNA]</scope>
    <source>
        <strain evidence="3">DSM 13643</strain>
    </source>
</reference>
<dbReference type="PANTHER" id="PTHR33877">
    <property type="entry name" value="SLL1193 PROTEIN"/>
    <property type="match status" value="1"/>
</dbReference>
<dbReference type="AlphaFoldDB" id="A0A1M5VKE9"/>
<keyword evidence="2" id="KW-0378">Hydrolase</keyword>
<dbReference type="Proteomes" id="UP000183967">
    <property type="component" value="Unassembled WGS sequence"/>
</dbReference>
<protein>
    <submittedName>
        <fullName evidence="2">HNH endonuclease</fullName>
    </submittedName>
</protein>
<dbReference type="InterPro" id="IPR052892">
    <property type="entry name" value="NA-targeting_endonuclease"/>
</dbReference>
<dbReference type="InterPro" id="IPR003615">
    <property type="entry name" value="HNH_nuc"/>
</dbReference>
<keyword evidence="2" id="KW-0540">Nuclease</keyword>
<dbReference type="Pfam" id="PF14279">
    <property type="entry name" value="HNH_5"/>
    <property type="match status" value="1"/>
</dbReference>
<dbReference type="GO" id="GO:0004519">
    <property type="term" value="F:endonuclease activity"/>
    <property type="evidence" value="ECO:0007669"/>
    <property type="project" value="UniProtKB-KW"/>
</dbReference>
<dbReference type="InterPro" id="IPR029471">
    <property type="entry name" value="HNH_5"/>
</dbReference>
<dbReference type="SMART" id="SM00507">
    <property type="entry name" value="HNHc"/>
    <property type="match status" value="1"/>
</dbReference>
<evidence type="ECO:0000313" key="2">
    <source>
        <dbReference type="EMBL" id="SHH75752.1"/>
    </source>
</evidence>
<proteinExistence type="predicted"/>